<reference evidence="2 3" key="1">
    <citation type="submission" date="2015-09" db="EMBL/GenBank/DDBJ databases">
        <title>Sorangium comparison.</title>
        <authorList>
            <person name="Zaburannyi N."/>
            <person name="Bunk B."/>
            <person name="Overmann J."/>
            <person name="Mueller R."/>
        </authorList>
    </citation>
    <scope>NUCLEOTIDE SEQUENCE [LARGE SCALE GENOMIC DNA]</scope>
    <source>
        <strain evidence="2 3">So ce26</strain>
    </source>
</reference>
<dbReference type="AlphaFoldDB" id="A0A2L0FBQ6"/>
<proteinExistence type="predicted"/>
<evidence type="ECO:0008006" key="4">
    <source>
        <dbReference type="Google" id="ProtNLM"/>
    </source>
</evidence>
<dbReference type="OrthoDB" id="5502251at2"/>
<sequence>MDRHRSLRMTLLLAVGAAGCSSSKGRDIAVVELPPAAPADDAAPSSEEPDASAPARRAGWITDPDGSVHRATASRCDATNDQPSCRGTEKLQLCKADADCKEGPHGKCVTAVGQVGTYCGCEYSCETDADCGASSACVCKGTGALRETHSVCAQARCMTDVDCPESTCGLSAYHNGCGEQVMLACRTADDTCRSDADCGRQGDTGLACAALDVDGGYVRWQCLGRTCAIGRPLMVEGAPRAAPAAARDDWRAPAPLDAASLAFLAPDLRELAAAHYAAMAALEHASIASFARFSLQLLALGAPADLVGEAHRSALDEMEHARLAYGIASRLAGRSIGPGPLLEAAAAPLAAGVAEVVDALVEEGCVGEALGAAEARELARIAADPALAAALARIAADEERHAAFAWRALAWLLATFGEPARAAADRAFSRAAARFEIDPAPVPAAHEPLGLLPAHAIGALRREVLAEVVAPCRAALLDASHDTARPGAPPAQQGRPS</sequence>
<organism evidence="2 3">
    <name type="scientific">Sorangium cellulosum</name>
    <name type="common">Polyangium cellulosum</name>
    <dbReference type="NCBI Taxonomy" id="56"/>
    <lineage>
        <taxon>Bacteria</taxon>
        <taxon>Pseudomonadati</taxon>
        <taxon>Myxococcota</taxon>
        <taxon>Polyangia</taxon>
        <taxon>Polyangiales</taxon>
        <taxon>Polyangiaceae</taxon>
        <taxon>Sorangium</taxon>
    </lineage>
</organism>
<evidence type="ECO:0000313" key="3">
    <source>
        <dbReference type="Proteomes" id="UP000238348"/>
    </source>
</evidence>
<evidence type="ECO:0000256" key="1">
    <source>
        <dbReference type="SAM" id="MobiDB-lite"/>
    </source>
</evidence>
<gene>
    <name evidence="2" type="ORF">SOCE26_105830</name>
</gene>
<evidence type="ECO:0000313" key="2">
    <source>
        <dbReference type="EMBL" id="AUX49038.1"/>
    </source>
</evidence>
<dbReference type="RefSeq" id="WP_104986810.1">
    <property type="nucleotide sequence ID" value="NZ_CP012673.1"/>
</dbReference>
<name>A0A2L0FBQ6_SORCE</name>
<dbReference type="InterPro" id="IPR012348">
    <property type="entry name" value="RNR-like"/>
</dbReference>
<feature type="region of interest" description="Disordered" evidence="1">
    <location>
        <begin position="37"/>
        <end position="64"/>
    </location>
</feature>
<dbReference type="Gene3D" id="1.10.620.20">
    <property type="entry name" value="Ribonucleotide Reductase, subunit A"/>
    <property type="match status" value="1"/>
</dbReference>
<dbReference type="Proteomes" id="UP000238348">
    <property type="component" value="Chromosome"/>
</dbReference>
<feature type="compositionally biased region" description="Low complexity" evidence="1">
    <location>
        <begin position="38"/>
        <end position="55"/>
    </location>
</feature>
<dbReference type="PROSITE" id="PS51257">
    <property type="entry name" value="PROKAR_LIPOPROTEIN"/>
    <property type="match status" value="1"/>
</dbReference>
<dbReference type="GO" id="GO:0016491">
    <property type="term" value="F:oxidoreductase activity"/>
    <property type="evidence" value="ECO:0007669"/>
    <property type="project" value="InterPro"/>
</dbReference>
<dbReference type="InterPro" id="IPR009078">
    <property type="entry name" value="Ferritin-like_SF"/>
</dbReference>
<protein>
    <recommendedName>
        <fullName evidence="4">Ferritin-like domain-containing protein</fullName>
    </recommendedName>
</protein>
<dbReference type="EMBL" id="CP012673">
    <property type="protein sequence ID" value="AUX49038.1"/>
    <property type="molecule type" value="Genomic_DNA"/>
</dbReference>
<accession>A0A2L0FBQ6</accession>
<dbReference type="SUPFAM" id="SSF47240">
    <property type="entry name" value="Ferritin-like"/>
    <property type="match status" value="1"/>
</dbReference>